<dbReference type="PANTHER" id="PTHR43791:SF18">
    <property type="entry name" value="NICOTINIC ACID TRANSPORTER TNA1, PUTATIVE (AFU_ORTHOLOGUE AFUA_3G03820)-RELATED"/>
    <property type="match status" value="1"/>
</dbReference>
<comment type="caution">
    <text evidence="8">The sequence shown here is derived from an EMBL/GenBank/DDBJ whole genome shotgun (WGS) entry which is preliminary data.</text>
</comment>
<reference evidence="8 9" key="1">
    <citation type="journal article" date="2023" name="IMA Fungus">
        <title>Comparative genomic study of the Penicillium genus elucidates a diverse pangenome and 15 lateral gene transfer events.</title>
        <authorList>
            <person name="Petersen C."/>
            <person name="Sorensen T."/>
            <person name="Nielsen M.R."/>
            <person name="Sondergaard T.E."/>
            <person name="Sorensen J.L."/>
            <person name="Fitzpatrick D.A."/>
            <person name="Frisvad J.C."/>
            <person name="Nielsen K.L."/>
        </authorList>
    </citation>
    <scope>NUCLEOTIDE SEQUENCE [LARGE SCALE GENOMIC DNA]</scope>
    <source>
        <strain evidence="8 9">IBT 29057</strain>
    </source>
</reference>
<keyword evidence="3 6" id="KW-0812">Transmembrane</keyword>
<dbReference type="PANTHER" id="PTHR43791">
    <property type="entry name" value="PERMEASE-RELATED"/>
    <property type="match status" value="1"/>
</dbReference>
<dbReference type="SUPFAM" id="SSF103473">
    <property type="entry name" value="MFS general substrate transporter"/>
    <property type="match status" value="1"/>
</dbReference>
<keyword evidence="9" id="KW-1185">Reference proteome</keyword>
<feature type="transmembrane region" description="Helical" evidence="6">
    <location>
        <begin position="447"/>
        <end position="467"/>
    </location>
</feature>
<dbReference type="EMBL" id="JAQJAC010000006">
    <property type="protein sequence ID" value="KAJ5580559.1"/>
    <property type="molecule type" value="Genomic_DNA"/>
</dbReference>
<dbReference type="Gene3D" id="1.20.1250.20">
    <property type="entry name" value="MFS general substrate transporter like domains"/>
    <property type="match status" value="2"/>
</dbReference>
<gene>
    <name evidence="8" type="ORF">N7450_006860</name>
</gene>
<evidence type="ECO:0000313" key="9">
    <source>
        <dbReference type="Proteomes" id="UP001216150"/>
    </source>
</evidence>
<dbReference type="GO" id="GO:0016020">
    <property type="term" value="C:membrane"/>
    <property type="evidence" value="ECO:0007669"/>
    <property type="project" value="UniProtKB-SubCell"/>
</dbReference>
<dbReference type="InterPro" id="IPR011701">
    <property type="entry name" value="MFS"/>
</dbReference>
<evidence type="ECO:0000313" key="8">
    <source>
        <dbReference type="EMBL" id="KAJ5580559.1"/>
    </source>
</evidence>
<evidence type="ECO:0000256" key="5">
    <source>
        <dbReference type="ARBA" id="ARBA00023136"/>
    </source>
</evidence>
<keyword evidence="5 6" id="KW-0472">Membrane</keyword>
<keyword evidence="2" id="KW-0813">Transport</keyword>
<dbReference type="PROSITE" id="PS50850">
    <property type="entry name" value="MFS"/>
    <property type="match status" value="1"/>
</dbReference>
<feature type="transmembrane region" description="Helical" evidence="6">
    <location>
        <begin position="353"/>
        <end position="373"/>
    </location>
</feature>
<feature type="transmembrane region" description="Helical" evidence="6">
    <location>
        <begin position="209"/>
        <end position="231"/>
    </location>
</feature>
<dbReference type="InterPro" id="IPR036259">
    <property type="entry name" value="MFS_trans_sf"/>
</dbReference>
<dbReference type="FunFam" id="1.20.1250.20:FF:000034">
    <property type="entry name" value="MFS general substrate transporter"/>
    <property type="match status" value="1"/>
</dbReference>
<dbReference type="Pfam" id="PF07690">
    <property type="entry name" value="MFS_1"/>
    <property type="match status" value="1"/>
</dbReference>
<evidence type="ECO:0000259" key="7">
    <source>
        <dbReference type="PROSITE" id="PS50850"/>
    </source>
</evidence>
<evidence type="ECO:0000256" key="4">
    <source>
        <dbReference type="ARBA" id="ARBA00022989"/>
    </source>
</evidence>
<evidence type="ECO:0000256" key="1">
    <source>
        <dbReference type="ARBA" id="ARBA00004141"/>
    </source>
</evidence>
<name>A0AAD6DGH4_9EURO</name>
<feature type="transmembrane region" description="Helical" evidence="6">
    <location>
        <begin position="329"/>
        <end position="346"/>
    </location>
</feature>
<accession>A0AAD6DGH4</accession>
<evidence type="ECO:0000256" key="2">
    <source>
        <dbReference type="ARBA" id="ARBA00022448"/>
    </source>
</evidence>
<keyword evidence="4 6" id="KW-1133">Transmembrane helix</keyword>
<feature type="domain" description="Major facilitator superfamily (MFS) profile" evidence="7">
    <location>
        <begin position="50"/>
        <end position="472"/>
    </location>
</feature>
<comment type="subcellular location">
    <subcellularLocation>
        <location evidence="1">Membrane</location>
        <topology evidence="1">Multi-pass membrane protein</topology>
    </subcellularLocation>
</comment>
<dbReference type="GO" id="GO:0022857">
    <property type="term" value="F:transmembrane transporter activity"/>
    <property type="evidence" value="ECO:0007669"/>
    <property type="project" value="InterPro"/>
</dbReference>
<protein>
    <recommendedName>
        <fullName evidence="7">Major facilitator superfamily (MFS) profile domain-containing protein</fullName>
    </recommendedName>
</protein>
<sequence length="504" mass="55282">MEGRIPEKAPFSEHVDLKDGIAVKQLVESPIAGVSAREYNRILRKVDYRVIPILASLYLLSFLDRGSIGNANIQGMSETLGLVGQQYNWCLTIFFFPYSFTEPLCNLLLVRLKPSIWLPSIMVAWGIVMTLTGIVQNYSGLLAARFFLGLTEAGLFPGLAFYISLWYPRANAQFRLALIFASASMAGAFSGLLAYLISMMDGIGGIEGWRWIFILEGILTVVAAAISYFLVWDEPATASFLTNEEKSVILKALNPVQAEVSTGPQLGAKQSAKWEHVKAAICDWQMNQDNLPLYELLGSRLRCIRTLSFLPAIIKGLGYSAAIAQLLTIPVYAAATISCITVGYYADKTGQRSLFTVLCYCAIVVGYIIAVAPPKFMPGLTYAGCFIAACGIYPAIPGQLALSSNNWAPNSKRAIGMAIQMGFGSMAGAAASNFYRSTDAPRYRLGHILVLVFAATGLTTMILYYLICRRLNGRRDTEADSIYQYTAEQLVEMGDKAPSFRYKL</sequence>
<feature type="transmembrane region" description="Helical" evidence="6">
    <location>
        <begin position="116"/>
        <end position="136"/>
    </location>
</feature>
<organism evidence="8 9">
    <name type="scientific">Penicillium hetheringtonii</name>
    <dbReference type="NCBI Taxonomy" id="911720"/>
    <lineage>
        <taxon>Eukaryota</taxon>
        <taxon>Fungi</taxon>
        <taxon>Dikarya</taxon>
        <taxon>Ascomycota</taxon>
        <taxon>Pezizomycotina</taxon>
        <taxon>Eurotiomycetes</taxon>
        <taxon>Eurotiomycetidae</taxon>
        <taxon>Eurotiales</taxon>
        <taxon>Aspergillaceae</taxon>
        <taxon>Penicillium</taxon>
    </lineage>
</organism>
<evidence type="ECO:0000256" key="3">
    <source>
        <dbReference type="ARBA" id="ARBA00022692"/>
    </source>
</evidence>
<feature type="transmembrane region" description="Helical" evidence="6">
    <location>
        <begin position="414"/>
        <end position="435"/>
    </location>
</feature>
<feature type="transmembrane region" description="Helical" evidence="6">
    <location>
        <begin position="379"/>
        <end position="402"/>
    </location>
</feature>
<dbReference type="Proteomes" id="UP001216150">
    <property type="component" value="Unassembled WGS sequence"/>
</dbReference>
<dbReference type="AlphaFoldDB" id="A0AAD6DGH4"/>
<proteinExistence type="predicted"/>
<dbReference type="InterPro" id="IPR020846">
    <property type="entry name" value="MFS_dom"/>
</dbReference>
<feature type="transmembrane region" description="Helical" evidence="6">
    <location>
        <begin position="142"/>
        <end position="164"/>
    </location>
</feature>
<feature type="transmembrane region" description="Helical" evidence="6">
    <location>
        <begin position="176"/>
        <end position="197"/>
    </location>
</feature>
<evidence type="ECO:0000256" key="6">
    <source>
        <dbReference type="SAM" id="Phobius"/>
    </source>
</evidence>